<evidence type="ECO:0000313" key="3">
    <source>
        <dbReference type="Proteomes" id="UP001524569"/>
    </source>
</evidence>
<feature type="signal peptide" evidence="1">
    <location>
        <begin position="1"/>
        <end position="22"/>
    </location>
</feature>
<keyword evidence="3" id="KW-1185">Reference proteome</keyword>
<accession>A0ABT1UMJ2</accession>
<organism evidence="2 3">
    <name type="scientific">Methylomonas aurea</name>
    <dbReference type="NCBI Taxonomy" id="2952224"/>
    <lineage>
        <taxon>Bacteria</taxon>
        <taxon>Pseudomonadati</taxon>
        <taxon>Pseudomonadota</taxon>
        <taxon>Gammaproteobacteria</taxon>
        <taxon>Methylococcales</taxon>
        <taxon>Methylococcaceae</taxon>
        <taxon>Methylomonas</taxon>
    </lineage>
</organism>
<gene>
    <name evidence="2" type="ORF">NP603_20275</name>
</gene>
<feature type="chain" id="PRO_5045366866" description="Beta-lactamase-inhibitor-like PepSY-like domain-containing protein" evidence="1">
    <location>
        <begin position="23"/>
        <end position="153"/>
    </location>
</feature>
<sequence length="153" mass="16882">MRKFPTVMIALALSGTAIQAFAQEAPVPDKVRTSVLKRHPQATDMQGELETHFGQQLLEVSFKDAEGQVLHELFRSNGALFTGELVLENPQQVPPMVTEAVKANFPDSRIEKAELVVNPNGVGEEYELLIDSANGKWRIAVNDKGAVTSKERR</sequence>
<name>A0ABT1UMJ2_9GAMM</name>
<keyword evidence="1" id="KW-0732">Signal</keyword>
<evidence type="ECO:0000256" key="1">
    <source>
        <dbReference type="SAM" id="SignalP"/>
    </source>
</evidence>
<reference evidence="2 3" key="1">
    <citation type="submission" date="2022-07" db="EMBL/GenBank/DDBJ databases">
        <title>Methylomonas rivi sp. nov., Methylomonas rosea sp. nov., Methylomonas aureus sp. nov. and Methylomonas subterranea sp. nov., four novel methanotrophs isolated from a freshwater creek and the deep terrestrial subsurface.</title>
        <authorList>
            <person name="Abin C."/>
            <person name="Sankaranarayanan K."/>
            <person name="Garner C."/>
            <person name="Sindelar R."/>
            <person name="Kotary K."/>
            <person name="Garner R."/>
            <person name="Barclay S."/>
            <person name="Lawson P."/>
            <person name="Krumholz L."/>
        </authorList>
    </citation>
    <scope>NUCLEOTIDE SEQUENCE [LARGE SCALE GENOMIC DNA]</scope>
    <source>
        <strain evidence="2 3">SURF-1</strain>
    </source>
</reference>
<evidence type="ECO:0008006" key="4">
    <source>
        <dbReference type="Google" id="ProtNLM"/>
    </source>
</evidence>
<proteinExistence type="predicted"/>
<dbReference type="EMBL" id="JANIBM010000049">
    <property type="protein sequence ID" value="MCQ8183460.1"/>
    <property type="molecule type" value="Genomic_DNA"/>
</dbReference>
<dbReference type="Proteomes" id="UP001524569">
    <property type="component" value="Unassembled WGS sequence"/>
</dbReference>
<evidence type="ECO:0000313" key="2">
    <source>
        <dbReference type="EMBL" id="MCQ8183460.1"/>
    </source>
</evidence>
<comment type="caution">
    <text evidence="2">The sequence shown here is derived from an EMBL/GenBank/DDBJ whole genome shotgun (WGS) entry which is preliminary data.</text>
</comment>
<protein>
    <recommendedName>
        <fullName evidence="4">Beta-lactamase-inhibitor-like PepSY-like domain-containing protein</fullName>
    </recommendedName>
</protein>
<dbReference type="RefSeq" id="WP_256612679.1">
    <property type="nucleotide sequence ID" value="NZ_JANIBM010000049.1"/>
</dbReference>
<dbReference type="Gene3D" id="3.10.450.360">
    <property type="match status" value="1"/>
</dbReference>
<dbReference type="SUPFAM" id="SSF160574">
    <property type="entry name" value="BT0923-like"/>
    <property type="match status" value="1"/>
</dbReference>